<dbReference type="Gene3D" id="3.40.190.80">
    <property type="match status" value="1"/>
</dbReference>
<evidence type="ECO:0000256" key="6">
    <source>
        <dbReference type="ARBA" id="ARBA00022842"/>
    </source>
</evidence>
<reference evidence="9 10" key="1">
    <citation type="journal article" date="2010" name="Nature">
        <title>The Ectocarpus genome and the independent evolution of multicellularity in brown algae.</title>
        <authorList>
            <person name="Cock J.M."/>
            <person name="Sterck L."/>
            <person name="Rouze P."/>
            <person name="Scornet D."/>
            <person name="Allen A.E."/>
            <person name="Amoutzias G."/>
            <person name="Anthouard V."/>
            <person name="Artiguenave F."/>
            <person name="Aury J.M."/>
            <person name="Badger J.H."/>
            <person name="Beszteri B."/>
            <person name="Billiau K."/>
            <person name="Bonnet E."/>
            <person name="Bothwell J.H."/>
            <person name="Bowler C."/>
            <person name="Boyen C."/>
            <person name="Brownlee C."/>
            <person name="Carrano C.J."/>
            <person name="Charrier B."/>
            <person name="Cho G.Y."/>
            <person name="Coelho S.M."/>
            <person name="Collen J."/>
            <person name="Corre E."/>
            <person name="Da Silva C."/>
            <person name="Delage L."/>
            <person name="Delaroque N."/>
            <person name="Dittami S.M."/>
            <person name="Doulbeau S."/>
            <person name="Elias M."/>
            <person name="Farnham G."/>
            <person name="Gachon C.M."/>
            <person name="Gschloessl B."/>
            <person name="Heesch S."/>
            <person name="Jabbari K."/>
            <person name="Jubin C."/>
            <person name="Kawai H."/>
            <person name="Kimura K."/>
            <person name="Kloareg B."/>
            <person name="Kupper F.C."/>
            <person name="Lang D."/>
            <person name="Le Bail A."/>
            <person name="Leblanc C."/>
            <person name="Lerouge P."/>
            <person name="Lohr M."/>
            <person name="Lopez P.J."/>
            <person name="Martens C."/>
            <person name="Maumus F."/>
            <person name="Michel G."/>
            <person name="Miranda-Saavedra D."/>
            <person name="Morales J."/>
            <person name="Moreau H."/>
            <person name="Motomura T."/>
            <person name="Nagasato C."/>
            <person name="Napoli C.A."/>
            <person name="Nelson D.R."/>
            <person name="Nyvall-Collen P."/>
            <person name="Peters A.F."/>
            <person name="Pommier C."/>
            <person name="Potin P."/>
            <person name="Poulain J."/>
            <person name="Quesneville H."/>
            <person name="Read B."/>
            <person name="Rensing S.A."/>
            <person name="Ritter A."/>
            <person name="Rousvoal S."/>
            <person name="Samanta M."/>
            <person name="Samson G."/>
            <person name="Schroeder D.C."/>
            <person name="Segurens B."/>
            <person name="Strittmatter M."/>
            <person name="Tonon T."/>
            <person name="Tregear J.W."/>
            <person name="Valentin K."/>
            <person name="von Dassow P."/>
            <person name="Yamagishi T."/>
            <person name="Van de Peer Y."/>
            <person name="Wincker P."/>
        </authorList>
    </citation>
    <scope>NUCLEOTIDE SEQUENCE [LARGE SCALE GENOMIC DNA]</scope>
    <source>
        <strain evidence="10">Ec32 / CCAP1310/4</strain>
    </source>
</reference>
<feature type="binding site" evidence="7">
    <location>
        <position position="83"/>
    </location>
    <ligand>
        <name>Mg(2+)</name>
        <dbReference type="ChEBI" id="CHEBI:18420"/>
        <label>1</label>
        <note>catalytic</note>
    </ligand>
</feature>
<gene>
    <name evidence="9" type="ORF">Esi_0383_0017</name>
</gene>
<dbReference type="OMA" id="HAWDCLA"/>
<sequence length="269" mass="28432">MDASCYKEALASAKAAALAAGENCSSCLFRRQTKPLQRSRPNDRSPDHQFMGEESTFEEAGGGEAVDADIIGTSPTWVIDPLDGTTNFVHGYPLFCVSIALAVDGVPVIGVVYHPVSGDLYTACRGEGAFLNGVKVEVRPAQGLGDALVVNNIGPARDEAFIATTLGRLAELLRRNVQAIRMSGSAALNMCHVACGKLDCYYEDGYGGPWDVAAGLVIVREAKGVVRDLRNSEFVLRPGKGRVVCGNERVVNEVCAALEAADNRGGSPS</sequence>
<comment type="cofactor">
    <cofactor evidence="2 7 8">
        <name>Mg(2+)</name>
        <dbReference type="ChEBI" id="CHEBI:18420"/>
    </cofactor>
</comment>
<dbReference type="UniPathway" id="UPA00823">
    <property type="reaction ID" value="UER00788"/>
</dbReference>
<dbReference type="SUPFAM" id="SSF56655">
    <property type="entry name" value="Carbohydrate phosphatase"/>
    <property type="match status" value="1"/>
</dbReference>
<dbReference type="STRING" id="2880.D7FZS0"/>
<dbReference type="GO" id="GO:0006021">
    <property type="term" value="P:inositol biosynthetic process"/>
    <property type="evidence" value="ECO:0007669"/>
    <property type="project" value="UniProtKB-UniPathway"/>
</dbReference>
<dbReference type="eggNOG" id="KOG2951">
    <property type="taxonomic scope" value="Eukaryota"/>
</dbReference>
<evidence type="ECO:0000256" key="4">
    <source>
        <dbReference type="ARBA" id="ARBA00022723"/>
    </source>
</evidence>
<evidence type="ECO:0000313" key="10">
    <source>
        <dbReference type="Proteomes" id="UP000002630"/>
    </source>
</evidence>
<feature type="binding site" evidence="7">
    <location>
        <position position="211"/>
    </location>
    <ligand>
        <name>Mg(2+)</name>
        <dbReference type="ChEBI" id="CHEBI:18420"/>
        <label>1</label>
        <note>catalytic</note>
    </ligand>
</feature>
<evidence type="ECO:0000256" key="7">
    <source>
        <dbReference type="PIRSR" id="PIRSR600760-2"/>
    </source>
</evidence>
<feature type="binding site" evidence="7">
    <location>
        <position position="53"/>
    </location>
    <ligand>
        <name>Mg(2+)</name>
        <dbReference type="ChEBI" id="CHEBI:18420"/>
        <label>1</label>
        <note>catalytic</note>
    </ligand>
</feature>
<dbReference type="PRINTS" id="PR00377">
    <property type="entry name" value="IMPHPHTASES"/>
</dbReference>
<keyword evidence="4 7" id="KW-0479">Metal-binding</keyword>
<dbReference type="Pfam" id="PF00459">
    <property type="entry name" value="Inositol_P"/>
    <property type="match status" value="1"/>
</dbReference>
<dbReference type="InterPro" id="IPR020583">
    <property type="entry name" value="Inositol_monoP_metal-BS"/>
</dbReference>
<dbReference type="InParanoid" id="D7FZS0"/>
<dbReference type="InterPro" id="IPR033942">
    <property type="entry name" value="IMPase"/>
</dbReference>
<comment type="catalytic activity">
    <reaction evidence="1 8">
        <text>a myo-inositol phosphate + H2O = myo-inositol + phosphate</text>
        <dbReference type="Rhea" id="RHEA:24056"/>
        <dbReference type="ChEBI" id="CHEBI:15377"/>
        <dbReference type="ChEBI" id="CHEBI:17268"/>
        <dbReference type="ChEBI" id="CHEBI:43474"/>
        <dbReference type="ChEBI" id="CHEBI:84139"/>
        <dbReference type="EC" id="3.1.3.25"/>
    </reaction>
</comment>
<keyword evidence="5 8" id="KW-0378">Hydrolase</keyword>
<dbReference type="EMBL" id="FN648579">
    <property type="protein sequence ID" value="CBJ32877.1"/>
    <property type="molecule type" value="Genomic_DNA"/>
</dbReference>
<dbReference type="Proteomes" id="UP000002630">
    <property type="component" value="Linkage Group LG11"/>
</dbReference>
<dbReference type="CDD" id="cd01639">
    <property type="entry name" value="IMPase"/>
    <property type="match status" value="1"/>
</dbReference>
<dbReference type="EMBL" id="FN649736">
    <property type="protein sequence ID" value="CBJ32877.1"/>
    <property type="molecule type" value="Genomic_DNA"/>
</dbReference>
<evidence type="ECO:0000256" key="8">
    <source>
        <dbReference type="RuleBase" id="RU364068"/>
    </source>
</evidence>
<accession>D7FZS0</accession>
<comment type="pathway">
    <text evidence="8">Polyol metabolism; myo-inositol biosynthesis; myo-inositol from D-glucose 6-phosphate: step 2/2.</text>
</comment>
<dbReference type="PANTHER" id="PTHR20854">
    <property type="entry name" value="INOSITOL MONOPHOSPHATASE"/>
    <property type="match status" value="1"/>
</dbReference>
<feature type="binding site" evidence="7">
    <location>
        <position position="82"/>
    </location>
    <ligand>
        <name>Mg(2+)</name>
        <dbReference type="ChEBI" id="CHEBI:18420"/>
        <label>1</label>
        <note>catalytic</note>
    </ligand>
</feature>
<organism evidence="9 10">
    <name type="scientific">Ectocarpus siliculosus</name>
    <name type="common">Brown alga</name>
    <name type="synonym">Conferva siliculosa</name>
    <dbReference type="NCBI Taxonomy" id="2880"/>
    <lineage>
        <taxon>Eukaryota</taxon>
        <taxon>Sar</taxon>
        <taxon>Stramenopiles</taxon>
        <taxon>Ochrophyta</taxon>
        <taxon>PX clade</taxon>
        <taxon>Phaeophyceae</taxon>
        <taxon>Ectocarpales</taxon>
        <taxon>Ectocarpaceae</taxon>
        <taxon>Ectocarpus</taxon>
    </lineage>
</organism>
<dbReference type="GO" id="GO:0007165">
    <property type="term" value="P:signal transduction"/>
    <property type="evidence" value="ECO:0007669"/>
    <property type="project" value="TreeGrafter"/>
</dbReference>
<dbReference type="GO" id="GO:0046872">
    <property type="term" value="F:metal ion binding"/>
    <property type="evidence" value="ECO:0007669"/>
    <property type="project" value="UniProtKB-KW"/>
</dbReference>
<dbReference type="GO" id="GO:0008934">
    <property type="term" value="F:inositol monophosphate 1-phosphatase activity"/>
    <property type="evidence" value="ECO:0007669"/>
    <property type="project" value="InterPro"/>
</dbReference>
<dbReference type="Gene3D" id="3.30.540.10">
    <property type="entry name" value="Fructose-1,6-Bisphosphatase, subunit A, domain 1"/>
    <property type="match status" value="1"/>
</dbReference>
<dbReference type="AlphaFoldDB" id="D7FZS0"/>
<evidence type="ECO:0000256" key="5">
    <source>
        <dbReference type="ARBA" id="ARBA00022801"/>
    </source>
</evidence>
<evidence type="ECO:0000256" key="2">
    <source>
        <dbReference type="ARBA" id="ARBA00001946"/>
    </source>
</evidence>
<keyword evidence="6 7" id="KW-0460">Magnesium</keyword>
<dbReference type="InterPro" id="IPR000760">
    <property type="entry name" value="Inositol_monophosphatase-like"/>
</dbReference>
<evidence type="ECO:0000313" key="9">
    <source>
        <dbReference type="EMBL" id="CBJ32877.1"/>
    </source>
</evidence>
<feature type="binding site" evidence="7">
    <location>
        <position position="80"/>
    </location>
    <ligand>
        <name>Mg(2+)</name>
        <dbReference type="ChEBI" id="CHEBI:18420"/>
        <label>1</label>
        <note>catalytic</note>
    </ligand>
</feature>
<dbReference type="PANTHER" id="PTHR20854:SF4">
    <property type="entry name" value="INOSITOL-1-MONOPHOSPHATASE-RELATED"/>
    <property type="match status" value="1"/>
</dbReference>
<keyword evidence="10" id="KW-1185">Reference proteome</keyword>
<proteinExistence type="inferred from homology"/>
<protein>
    <recommendedName>
        <fullName evidence="8">Inositol-1-monophosphatase</fullName>
        <ecNumber evidence="8">3.1.3.25</ecNumber>
    </recommendedName>
</protein>
<evidence type="ECO:0000256" key="3">
    <source>
        <dbReference type="ARBA" id="ARBA00009759"/>
    </source>
</evidence>
<evidence type="ECO:0000256" key="1">
    <source>
        <dbReference type="ARBA" id="ARBA00001033"/>
    </source>
</evidence>
<comment type="similarity">
    <text evidence="3 8">Belongs to the inositol monophosphatase superfamily.</text>
</comment>
<dbReference type="OrthoDB" id="10254945at2759"/>
<dbReference type="EC" id="3.1.3.25" evidence="8"/>
<dbReference type="PROSITE" id="PS00629">
    <property type="entry name" value="IMP_1"/>
    <property type="match status" value="1"/>
</dbReference>
<name>D7FZS0_ECTSI</name>